<dbReference type="Pfam" id="PF07866">
    <property type="entry name" value="DUF1653"/>
    <property type="match status" value="1"/>
</dbReference>
<dbReference type="Gene3D" id="2.30.30.320">
    <property type="entry name" value="DUF1653-like domain"/>
    <property type="match status" value="1"/>
</dbReference>
<organism evidence="2 3">
    <name type="scientific">Pseudoxanthomonas wuyuanensis</name>
    <dbReference type="NCBI Taxonomy" id="1073196"/>
    <lineage>
        <taxon>Bacteria</taxon>
        <taxon>Pseudomonadati</taxon>
        <taxon>Pseudomonadota</taxon>
        <taxon>Gammaproteobacteria</taxon>
        <taxon>Lysobacterales</taxon>
        <taxon>Lysobacteraceae</taxon>
        <taxon>Pseudoxanthomonas</taxon>
    </lineage>
</organism>
<dbReference type="InterPro" id="IPR023387">
    <property type="entry name" value="DUF1653-like_dom"/>
</dbReference>
<protein>
    <recommendedName>
        <fullName evidence="1">DUF1653 domain-containing protein</fullName>
    </recommendedName>
</protein>
<reference evidence="2 3" key="1">
    <citation type="submission" date="2017-09" db="EMBL/GenBank/DDBJ databases">
        <authorList>
            <person name="Ehlers B."/>
            <person name="Leendertz F.H."/>
        </authorList>
    </citation>
    <scope>NUCLEOTIDE SEQUENCE [LARGE SCALE GENOMIC DNA]</scope>
    <source>
        <strain evidence="2 3">CGMCC 1.10978</strain>
    </source>
</reference>
<evidence type="ECO:0000259" key="1">
    <source>
        <dbReference type="Pfam" id="PF07866"/>
    </source>
</evidence>
<keyword evidence="3" id="KW-1185">Reference proteome</keyword>
<name>A0A286D3C3_9GAMM</name>
<gene>
    <name evidence="2" type="ORF">SAMN06296416_102270</name>
</gene>
<dbReference type="EMBL" id="OCND01000002">
    <property type="protein sequence ID" value="SOD53162.1"/>
    <property type="molecule type" value="Genomic_DNA"/>
</dbReference>
<dbReference type="OrthoDB" id="371169at2"/>
<dbReference type="AlphaFoldDB" id="A0A286D3C3"/>
<evidence type="ECO:0000313" key="3">
    <source>
        <dbReference type="Proteomes" id="UP000219374"/>
    </source>
</evidence>
<dbReference type="InterPro" id="IPR037135">
    <property type="entry name" value="DUF1653-like_dom_sf"/>
</dbReference>
<accession>A0A286D3C3</accession>
<proteinExistence type="predicted"/>
<dbReference type="Proteomes" id="UP000219374">
    <property type="component" value="Unassembled WGS sequence"/>
</dbReference>
<feature type="domain" description="DUF1653" evidence="1">
    <location>
        <begin position="13"/>
        <end position="73"/>
    </location>
</feature>
<dbReference type="RefSeq" id="WP_097121038.1">
    <property type="nucleotide sequence ID" value="NZ_OCND01000002.1"/>
</dbReference>
<sequence>MPKPAPVPDLTPGRYRHYKGNDYEVVAVARHSETLEPVVVYKALHGDGGLWVRPYAMFCGEVVVDGHPVCRFAPIAPDMAADGSI</sequence>
<evidence type="ECO:0000313" key="2">
    <source>
        <dbReference type="EMBL" id="SOD53162.1"/>
    </source>
</evidence>